<dbReference type="Proteomes" id="UP001179280">
    <property type="component" value="Unassembled WGS sequence"/>
</dbReference>
<gene>
    <name evidence="8" type="ORF">JOC54_001268</name>
</gene>
<dbReference type="InterPro" id="IPR015797">
    <property type="entry name" value="NUDIX_hydrolase-like_dom_sf"/>
</dbReference>
<dbReference type="PANTHER" id="PTHR12992:SF11">
    <property type="entry name" value="MITOCHONDRIAL COENZYME A DIPHOSPHATASE NUDT8"/>
    <property type="match status" value="1"/>
</dbReference>
<accession>A0ABS2SRA0</accession>
<dbReference type="RefSeq" id="WP_035418617.1">
    <property type="nucleotide sequence ID" value="NZ_JAFBCV010000003.1"/>
</dbReference>
<keyword evidence="3" id="KW-0479">Metal-binding</keyword>
<proteinExistence type="predicted"/>
<evidence type="ECO:0000256" key="5">
    <source>
        <dbReference type="ARBA" id="ARBA00022842"/>
    </source>
</evidence>
<keyword evidence="6" id="KW-0464">Manganese</keyword>
<keyword evidence="4" id="KW-0378">Hydrolase</keyword>
<evidence type="ECO:0000256" key="4">
    <source>
        <dbReference type="ARBA" id="ARBA00022801"/>
    </source>
</evidence>
<keyword evidence="9" id="KW-1185">Reference proteome</keyword>
<organism evidence="8 9">
    <name type="scientific">Shouchella xiaoxiensis</name>
    <dbReference type="NCBI Taxonomy" id="766895"/>
    <lineage>
        <taxon>Bacteria</taxon>
        <taxon>Bacillati</taxon>
        <taxon>Bacillota</taxon>
        <taxon>Bacilli</taxon>
        <taxon>Bacillales</taxon>
        <taxon>Bacillaceae</taxon>
        <taxon>Shouchella</taxon>
    </lineage>
</organism>
<dbReference type="EMBL" id="JAFBCV010000003">
    <property type="protein sequence ID" value="MBM7838037.1"/>
    <property type="molecule type" value="Genomic_DNA"/>
</dbReference>
<name>A0ABS2SRA0_9BACI</name>
<evidence type="ECO:0000256" key="2">
    <source>
        <dbReference type="ARBA" id="ARBA00001946"/>
    </source>
</evidence>
<dbReference type="CDD" id="cd03426">
    <property type="entry name" value="NUDIX_CoAse_Nudt7"/>
    <property type="match status" value="1"/>
</dbReference>
<protein>
    <submittedName>
        <fullName evidence="8">8-oxo-dGTP pyrophosphatase MutT (NUDIX family)</fullName>
    </submittedName>
</protein>
<comment type="cofactor">
    <cofactor evidence="2">
        <name>Mg(2+)</name>
        <dbReference type="ChEBI" id="CHEBI:18420"/>
    </cofactor>
</comment>
<dbReference type="InterPro" id="IPR045121">
    <property type="entry name" value="CoAse"/>
</dbReference>
<dbReference type="Pfam" id="PF00293">
    <property type="entry name" value="NUDIX"/>
    <property type="match status" value="1"/>
</dbReference>
<dbReference type="PANTHER" id="PTHR12992">
    <property type="entry name" value="NUDIX HYDROLASE"/>
    <property type="match status" value="1"/>
</dbReference>
<feature type="domain" description="Nudix hydrolase" evidence="7">
    <location>
        <begin position="18"/>
        <end position="152"/>
    </location>
</feature>
<dbReference type="Gene3D" id="3.90.79.10">
    <property type="entry name" value="Nucleoside Triphosphate Pyrophosphohydrolase"/>
    <property type="match status" value="1"/>
</dbReference>
<dbReference type="SUPFAM" id="SSF55811">
    <property type="entry name" value="Nudix"/>
    <property type="match status" value="1"/>
</dbReference>
<evidence type="ECO:0000313" key="8">
    <source>
        <dbReference type="EMBL" id="MBM7838037.1"/>
    </source>
</evidence>
<comment type="cofactor">
    <cofactor evidence="1">
        <name>Mn(2+)</name>
        <dbReference type="ChEBI" id="CHEBI:29035"/>
    </cofactor>
</comment>
<keyword evidence="5" id="KW-0460">Magnesium</keyword>
<evidence type="ECO:0000256" key="3">
    <source>
        <dbReference type="ARBA" id="ARBA00022723"/>
    </source>
</evidence>
<reference evidence="8" key="1">
    <citation type="submission" date="2021-01" db="EMBL/GenBank/DDBJ databases">
        <title>Genomic Encyclopedia of Type Strains, Phase IV (KMG-IV): sequencing the most valuable type-strain genomes for metagenomic binning, comparative biology and taxonomic classification.</title>
        <authorList>
            <person name="Goeker M."/>
        </authorList>
    </citation>
    <scope>NUCLEOTIDE SEQUENCE</scope>
    <source>
        <strain evidence="8">DSM 21943</strain>
    </source>
</reference>
<dbReference type="InterPro" id="IPR000086">
    <property type="entry name" value="NUDIX_hydrolase_dom"/>
</dbReference>
<evidence type="ECO:0000259" key="7">
    <source>
        <dbReference type="PROSITE" id="PS51462"/>
    </source>
</evidence>
<evidence type="ECO:0000256" key="6">
    <source>
        <dbReference type="ARBA" id="ARBA00023211"/>
    </source>
</evidence>
<evidence type="ECO:0000256" key="1">
    <source>
        <dbReference type="ARBA" id="ARBA00001936"/>
    </source>
</evidence>
<comment type="caution">
    <text evidence="8">The sequence shown here is derived from an EMBL/GenBank/DDBJ whole genome shotgun (WGS) entry which is preliminary data.</text>
</comment>
<evidence type="ECO:0000313" key="9">
    <source>
        <dbReference type="Proteomes" id="UP001179280"/>
    </source>
</evidence>
<sequence>MHFHEIKQRLTTEPVASHQKDAAILLPLVQIENQVHILFQVRALSLNAQPGETCFPGGRIDQADSTPKDAAIREFTEELGIDPSLLSILAALPKIESPRKGLIYPFVAEVYSLDTIQPNPEEVDDWFTIPLDYLLHTEPTTGYITITIEPGENFPINQIANKRAYERKTYQMPEYFYTYNNRIVWGLTARVLNSFLQHLKQQ</sequence>
<dbReference type="PROSITE" id="PS51462">
    <property type="entry name" value="NUDIX"/>
    <property type="match status" value="1"/>
</dbReference>